<evidence type="ECO:0000256" key="1">
    <source>
        <dbReference type="SAM" id="MobiDB-lite"/>
    </source>
</evidence>
<sequence>MRLRVLAAGLCTSVLATGCGLVLGISSGEYDPDPFGLDGGAAGAGGTAGSGGAAGTGGAGGAGASDAGAEPPPCTALLDDLEDGDSAILRCQGRVGSWYTYNDGTRSGTQTPLPGRPFVPVSPGHDPSNYAAHVAGSGFVTRGAGMGFDLNLAPGGAKLSYDASAYVGLTFWAKAAAPTHIYVNFPDRNTDREGGVCEGSGCGDHFGEGLDLTTEWAQYTVMFSILSTDGWGVPAPPAFDAAHVYSIEFHTAKSTVFDMLVDDIAFVP</sequence>
<protein>
    <recommendedName>
        <fullName evidence="4">CBM11 domain-containing protein</fullName>
    </recommendedName>
</protein>
<name>A0A150TL90_SORCE</name>
<dbReference type="InterPro" id="IPR008979">
    <property type="entry name" value="Galactose-bd-like_sf"/>
</dbReference>
<evidence type="ECO:0000313" key="3">
    <source>
        <dbReference type="Proteomes" id="UP000075502"/>
    </source>
</evidence>
<feature type="region of interest" description="Disordered" evidence="1">
    <location>
        <begin position="46"/>
        <end position="74"/>
    </location>
</feature>
<dbReference type="AlphaFoldDB" id="A0A150TL90"/>
<evidence type="ECO:0000313" key="2">
    <source>
        <dbReference type="EMBL" id="KYG05473.1"/>
    </source>
</evidence>
<dbReference type="SUPFAM" id="SSF49785">
    <property type="entry name" value="Galactose-binding domain-like"/>
    <property type="match status" value="1"/>
</dbReference>
<reference evidence="2 3" key="1">
    <citation type="submission" date="2014-02" db="EMBL/GenBank/DDBJ databases">
        <title>The small core and large imbalanced accessory genome model reveals a collaborative survival strategy of Sorangium cellulosum strains in nature.</title>
        <authorList>
            <person name="Han K."/>
            <person name="Peng R."/>
            <person name="Blom J."/>
            <person name="Li Y.-Z."/>
        </authorList>
    </citation>
    <scope>NUCLEOTIDE SEQUENCE [LARGE SCALE GENOMIC DNA]</scope>
    <source>
        <strain evidence="2 3">So0007-03</strain>
    </source>
</reference>
<gene>
    <name evidence="2" type="ORF">BE21_40585</name>
</gene>
<dbReference type="EMBL" id="JEME01002031">
    <property type="protein sequence ID" value="KYG05473.1"/>
    <property type="molecule type" value="Genomic_DNA"/>
</dbReference>
<proteinExistence type="predicted"/>
<organism evidence="2 3">
    <name type="scientific">Sorangium cellulosum</name>
    <name type="common">Polyangium cellulosum</name>
    <dbReference type="NCBI Taxonomy" id="56"/>
    <lineage>
        <taxon>Bacteria</taxon>
        <taxon>Pseudomonadati</taxon>
        <taxon>Myxococcota</taxon>
        <taxon>Polyangia</taxon>
        <taxon>Polyangiales</taxon>
        <taxon>Polyangiaceae</taxon>
        <taxon>Sorangium</taxon>
    </lineage>
</organism>
<evidence type="ECO:0008006" key="4">
    <source>
        <dbReference type="Google" id="ProtNLM"/>
    </source>
</evidence>
<dbReference type="PROSITE" id="PS51257">
    <property type="entry name" value="PROKAR_LIPOPROTEIN"/>
    <property type="match status" value="1"/>
</dbReference>
<dbReference type="Proteomes" id="UP000075502">
    <property type="component" value="Unassembled WGS sequence"/>
</dbReference>
<comment type="caution">
    <text evidence="2">The sequence shown here is derived from an EMBL/GenBank/DDBJ whole genome shotgun (WGS) entry which is preliminary data.</text>
</comment>
<accession>A0A150TL90</accession>
<dbReference type="Gene3D" id="2.60.120.430">
    <property type="entry name" value="Galactose-binding lectin"/>
    <property type="match status" value="1"/>
</dbReference>
<feature type="compositionally biased region" description="Gly residues" evidence="1">
    <location>
        <begin position="46"/>
        <end position="63"/>
    </location>
</feature>